<keyword evidence="8 16" id="KW-0418">Kinase</keyword>
<comment type="subcellular location">
    <subcellularLocation>
        <location evidence="2">Membrane</location>
        <topology evidence="2">Multi-pass membrane protein</topology>
    </subcellularLocation>
</comment>
<evidence type="ECO:0000256" key="10">
    <source>
        <dbReference type="ARBA" id="ARBA00022989"/>
    </source>
</evidence>
<feature type="coiled-coil region" evidence="13">
    <location>
        <begin position="171"/>
        <end position="221"/>
    </location>
</feature>
<keyword evidence="5 16" id="KW-0808">Transferase</keyword>
<dbReference type="EMBL" id="AVGG01000007">
    <property type="protein sequence ID" value="ESU28346.1"/>
    <property type="molecule type" value="Genomic_DNA"/>
</dbReference>
<dbReference type="PANTHER" id="PTHR42878">
    <property type="entry name" value="TWO-COMPONENT HISTIDINE KINASE"/>
    <property type="match status" value="1"/>
</dbReference>
<dbReference type="CDD" id="cd00082">
    <property type="entry name" value="HisKA"/>
    <property type="match status" value="1"/>
</dbReference>
<keyword evidence="4" id="KW-0597">Phosphoprotein</keyword>
<dbReference type="Proteomes" id="UP000018004">
    <property type="component" value="Unassembled WGS sequence"/>
</dbReference>
<dbReference type="InterPro" id="IPR003661">
    <property type="entry name" value="HisK_dim/P_dom"/>
</dbReference>
<keyword evidence="11" id="KW-0902">Two-component regulatory system</keyword>
<dbReference type="STRING" id="1341181.FLJC2902T_16970"/>
<dbReference type="Gene3D" id="3.30.450.20">
    <property type="entry name" value="PAS domain"/>
    <property type="match status" value="1"/>
</dbReference>
<dbReference type="InterPro" id="IPR036097">
    <property type="entry name" value="HisK_dim/P_sf"/>
</dbReference>
<dbReference type="PROSITE" id="PS50109">
    <property type="entry name" value="HIS_KIN"/>
    <property type="match status" value="1"/>
</dbReference>
<dbReference type="GO" id="GO:0000155">
    <property type="term" value="F:phosphorelay sensor kinase activity"/>
    <property type="evidence" value="ECO:0007669"/>
    <property type="project" value="InterPro"/>
</dbReference>
<reference evidence="16 17" key="1">
    <citation type="submission" date="2013-08" db="EMBL/GenBank/DDBJ databases">
        <title>Flavobacterium limnosediminis JC2902 genome sequencing.</title>
        <authorList>
            <person name="Lee K."/>
            <person name="Yi H."/>
            <person name="Park S."/>
            <person name="Chun J."/>
        </authorList>
    </citation>
    <scope>NUCLEOTIDE SEQUENCE [LARGE SCALE GENOMIC DNA]</scope>
    <source>
        <strain evidence="16 17">JC2902</strain>
    </source>
</reference>
<dbReference type="InterPro" id="IPR003594">
    <property type="entry name" value="HATPase_dom"/>
</dbReference>
<dbReference type="PANTHER" id="PTHR42878:SF7">
    <property type="entry name" value="SENSOR HISTIDINE KINASE GLRK"/>
    <property type="match status" value="1"/>
</dbReference>
<dbReference type="InterPro" id="IPR036890">
    <property type="entry name" value="HATPase_C_sf"/>
</dbReference>
<dbReference type="GO" id="GO:0000156">
    <property type="term" value="F:phosphorelay response regulator activity"/>
    <property type="evidence" value="ECO:0007669"/>
    <property type="project" value="TreeGrafter"/>
</dbReference>
<feature type="compositionally biased region" description="Basic and acidic residues" evidence="14">
    <location>
        <begin position="8"/>
        <end position="19"/>
    </location>
</feature>
<dbReference type="FunFam" id="3.30.565.10:FF:000006">
    <property type="entry name" value="Sensor histidine kinase WalK"/>
    <property type="match status" value="1"/>
</dbReference>
<dbReference type="InterPro" id="IPR004358">
    <property type="entry name" value="Sig_transdc_His_kin-like_C"/>
</dbReference>
<dbReference type="SMART" id="SM00388">
    <property type="entry name" value="HisKA"/>
    <property type="match status" value="1"/>
</dbReference>
<dbReference type="RefSeq" id="WP_023579329.1">
    <property type="nucleotide sequence ID" value="NZ_AVGG01000007.1"/>
</dbReference>
<evidence type="ECO:0000259" key="15">
    <source>
        <dbReference type="PROSITE" id="PS50109"/>
    </source>
</evidence>
<dbReference type="GO" id="GO:0030295">
    <property type="term" value="F:protein kinase activator activity"/>
    <property type="evidence" value="ECO:0007669"/>
    <property type="project" value="TreeGrafter"/>
</dbReference>
<dbReference type="eggNOG" id="COG2205">
    <property type="taxonomic scope" value="Bacteria"/>
</dbReference>
<dbReference type="Gene3D" id="1.10.287.130">
    <property type="match status" value="1"/>
</dbReference>
<keyword evidence="10" id="KW-1133">Transmembrane helix</keyword>
<comment type="catalytic activity">
    <reaction evidence="1">
        <text>ATP + protein L-histidine = ADP + protein N-phospho-L-histidine.</text>
        <dbReference type="EC" id="2.7.13.3"/>
    </reaction>
</comment>
<evidence type="ECO:0000256" key="12">
    <source>
        <dbReference type="ARBA" id="ARBA00023136"/>
    </source>
</evidence>
<dbReference type="GO" id="GO:0005524">
    <property type="term" value="F:ATP binding"/>
    <property type="evidence" value="ECO:0007669"/>
    <property type="project" value="UniProtKB-KW"/>
</dbReference>
<keyword evidence="6" id="KW-0812">Transmembrane</keyword>
<dbReference type="PATRIC" id="fig|1341181.4.peg.1672"/>
<evidence type="ECO:0000256" key="8">
    <source>
        <dbReference type="ARBA" id="ARBA00022777"/>
    </source>
</evidence>
<evidence type="ECO:0000256" key="5">
    <source>
        <dbReference type="ARBA" id="ARBA00022679"/>
    </source>
</evidence>
<dbReference type="SUPFAM" id="SSF55874">
    <property type="entry name" value="ATPase domain of HSP90 chaperone/DNA topoisomerase II/histidine kinase"/>
    <property type="match status" value="1"/>
</dbReference>
<dbReference type="PRINTS" id="PR00344">
    <property type="entry name" value="BCTRLSENSOR"/>
</dbReference>
<dbReference type="SMART" id="SM00387">
    <property type="entry name" value="HATPase_c"/>
    <property type="match status" value="1"/>
</dbReference>
<dbReference type="SMART" id="SM00091">
    <property type="entry name" value="PAS"/>
    <property type="match status" value="1"/>
</dbReference>
<dbReference type="AlphaFoldDB" id="V6SP02"/>
<evidence type="ECO:0000256" key="2">
    <source>
        <dbReference type="ARBA" id="ARBA00004141"/>
    </source>
</evidence>
<keyword evidence="12" id="KW-0472">Membrane</keyword>
<feature type="region of interest" description="Disordered" evidence="14">
    <location>
        <begin position="468"/>
        <end position="488"/>
    </location>
</feature>
<dbReference type="Gene3D" id="3.30.565.10">
    <property type="entry name" value="Histidine kinase-like ATPase, C-terminal domain"/>
    <property type="match status" value="1"/>
</dbReference>
<evidence type="ECO:0000256" key="4">
    <source>
        <dbReference type="ARBA" id="ARBA00022553"/>
    </source>
</evidence>
<evidence type="ECO:0000313" key="17">
    <source>
        <dbReference type="Proteomes" id="UP000018004"/>
    </source>
</evidence>
<keyword evidence="7" id="KW-0547">Nucleotide-binding</keyword>
<dbReference type="InterPro" id="IPR005467">
    <property type="entry name" value="His_kinase_dom"/>
</dbReference>
<dbReference type="Pfam" id="PF13426">
    <property type="entry name" value="PAS_9"/>
    <property type="match status" value="1"/>
</dbReference>
<keyword evidence="17" id="KW-1185">Reference proteome</keyword>
<feature type="region of interest" description="Disordered" evidence="14">
    <location>
        <begin position="1"/>
        <end position="21"/>
    </location>
</feature>
<evidence type="ECO:0000256" key="13">
    <source>
        <dbReference type="SAM" id="Coils"/>
    </source>
</evidence>
<proteinExistence type="predicted"/>
<feature type="domain" description="Histidine kinase" evidence="15">
    <location>
        <begin position="257"/>
        <end position="475"/>
    </location>
</feature>
<dbReference type="GO" id="GO:0007234">
    <property type="term" value="P:osmosensory signaling via phosphorelay pathway"/>
    <property type="evidence" value="ECO:0007669"/>
    <property type="project" value="TreeGrafter"/>
</dbReference>
<keyword evidence="13" id="KW-0175">Coiled coil</keyword>
<dbReference type="Pfam" id="PF00512">
    <property type="entry name" value="HisKA"/>
    <property type="match status" value="1"/>
</dbReference>
<dbReference type="Pfam" id="PF02518">
    <property type="entry name" value="HATPase_c"/>
    <property type="match status" value="1"/>
</dbReference>
<dbReference type="InterPro" id="IPR035965">
    <property type="entry name" value="PAS-like_dom_sf"/>
</dbReference>
<dbReference type="SUPFAM" id="SSF47384">
    <property type="entry name" value="Homodimeric domain of signal transducing histidine kinase"/>
    <property type="match status" value="1"/>
</dbReference>
<dbReference type="NCBIfam" id="TIGR00229">
    <property type="entry name" value="sensory_box"/>
    <property type="match status" value="1"/>
</dbReference>
<accession>V6SP02</accession>
<dbReference type="EC" id="2.7.13.3" evidence="3"/>
<name>V6SP02_9FLAO</name>
<dbReference type="InterPro" id="IPR000014">
    <property type="entry name" value="PAS"/>
</dbReference>
<evidence type="ECO:0000256" key="11">
    <source>
        <dbReference type="ARBA" id="ARBA00023012"/>
    </source>
</evidence>
<evidence type="ECO:0000256" key="1">
    <source>
        <dbReference type="ARBA" id="ARBA00000085"/>
    </source>
</evidence>
<sequence>MKANSNKFSEENKELKQENEALQQQLLDARRTIDQIKKTGIGASEVPDKHTATEDEKTSDKIFHVLIENMHEGAVTINKEGIILYCNSCFADMLDQPLQKVIGGKFENFIAEISKENLKTLFSKGWEGYIRDEIHLIGNKRIVMPVLLSANTFELDNTVLLSIILTDVTHRNKYEAELKYQTQQLEQKNTELEMANQELALQNEEKEKRAAELIIANKEIIFQSEEKIKRAAELKSATSDVKELEELVAHKETILAILSHDLRSPLAGIIGMSEYLKSNFQEMEQSEIKEMLALLEEASKDELNMLDYLVEWARIKYASEAFSPKKITLVPYVNKVFDLLSDSTNSKSIHLKNEIDENITVFADVKMLHSILQNLISNAIKHSLPDGEITVSAQRKEKDIVVEVKDNGIGMSKMIQKKLFTPQMDSLSRERDENKGAGIGLLLVKGFLEKNGGKIWVESSEGNGSSFYFTLPSEETSDKTEISTDQNE</sequence>
<dbReference type="OrthoDB" id="9781208at2"/>
<evidence type="ECO:0000256" key="3">
    <source>
        <dbReference type="ARBA" id="ARBA00012438"/>
    </source>
</evidence>
<evidence type="ECO:0000256" key="14">
    <source>
        <dbReference type="SAM" id="MobiDB-lite"/>
    </source>
</evidence>
<comment type="caution">
    <text evidence="16">The sequence shown here is derived from an EMBL/GenBank/DDBJ whole genome shotgun (WGS) entry which is preliminary data.</text>
</comment>
<dbReference type="GO" id="GO:0016020">
    <property type="term" value="C:membrane"/>
    <property type="evidence" value="ECO:0007669"/>
    <property type="project" value="UniProtKB-SubCell"/>
</dbReference>
<dbReference type="SUPFAM" id="SSF55785">
    <property type="entry name" value="PYP-like sensor domain (PAS domain)"/>
    <property type="match status" value="1"/>
</dbReference>
<evidence type="ECO:0000256" key="9">
    <source>
        <dbReference type="ARBA" id="ARBA00022840"/>
    </source>
</evidence>
<organism evidence="16 17">
    <name type="scientific">Flavobacterium limnosediminis JC2902</name>
    <dbReference type="NCBI Taxonomy" id="1341181"/>
    <lineage>
        <taxon>Bacteria</taxon>
        <taxon>Pseudomonadati</taxon>
        <taxon>Bacteroidota</taxon>
        <taxon>Flavobacteriia</taxon>
        <taxon>Flavobacteriales</taxon>
        <taxon>Flavobacteriaceae</taxon>
        <taxon>Flavobacterium</taxon>
    </lineage>
</organism>
<protein>
    <recommendedName>
        <fullName evidence="3">histidine kinase</fullName>
        <ecNumber evidence="3">2.7.13.3</ecNumber>
    </recommendedName>
</protein>
<dbReference type="InterPro" id="IPR050351">
    <property type="entry name" value="BphY/WalK/GraS-like"/>
</dbReference>
<dbReference type="CDD" id="cd00075">
    <property type="entry name" value="HATPase"/>
    <property type="match status" value="1"/>
</dbReference>
<evidence type="ECO:0000256" key="6">
    <source>
        <dbReference type="ARBA" id="ARBA00022692"/>
    </source>
</evidence>
<dbReference type="CDD" id="cd00130">
    <property type="entry name" value="PAS"/>
    <property type="match status" value="1"/>
</dbReference>
<gene>
    <name evidence="16" type="ORF">FLJC2902T_16970</name>
</gene>
<evidence type="ECO:0000313" key="16">
    <source>
        <dbReference type="EMBL" id="ESU28346.1"/>
    </source>
</evidence>
<evidence type="ECO:0000256" key="7">
    <source>
        <dbReference type="ARBA" id="ARBA00022741"/>
    </source>
</evidence>
<keyword evidence="9" id="KW-0067">ATP-binding</keyword>